<name>S9XIE2_SCHCR</name>
<evidence type="ECO:0000313" key="1">
    <source>
        <dbReference type="EMBL" id="EPY53431.1"/>
    </source>
</evidence>
<dbReference type="RefSeq" id="XP_013022019.1">
    <property type="nucleotide sequence ID" value="XM_013166565.1"/>
</dbReference>
<protein>
    <submittedName>
        <fullName evidence="1">Dymeclin 3</fullName>
    </submittedName>
</protein>
<dbReference type="AlphaFoldDB" id="S9XIE2"/>
<dbReference type="GO" id="GO:0005797">
    <property type="term" value="C:Golgi medial cisterna"/>
    <property type="evidence" value="ECO:0007669"/>
    <property type="project" value="TreeGrafter"/>
</dbReference>
<dbReference type="GO" id="GO:0000138">
    <property type="term" value="C:Golgi trans cisterna"/>
    <property type="evidence" value="ECO:0007669"/>
    <property type="project" value="TreeGrafter"/>
</dbReference>
<dbReference type="Pfam" id="PF12722">
    <property type="entry name" value="Hid1"/>
    <property type="match status" value="1"/>
</dbReference>
<dbReference type="GO" id="GO:0016020">
    <property type="term" value="C:membrane"/>
    <property type="evidence" value="ECO:0007669"/>
    <property type="project" value="TreeGrafter"/>
</dbReference>
<dbReference type="PANTHER" id="PTHR21575">
    <property type="entry name" value="PROTEIN HID1"/>
    <property type="match status" value="1"/>
</dbReference>
<proteinExistence type="predicted"/>
<dbReference type="OrthoDB" id="432953at2759"/>
<organism evidence="1 2">
    <name type="scientific">Schizosaccharomyces cryophilus (strain OY26 / ATCC MYA-4695 / CBS 11777 / NBRC 106824 / NRRL Y48691)</name>
    <name type="common">Fission yeast</name>
    <dbReference type="NCBI Taxonomy" id="653667"/>
    <lineage>
        <taxon>Eukaryota</taxon>
        <taxon>Fungi</taxon>
        <taxon>Dikarya</taxon>
        <taxon>Ascomycota</taxon>
        <taxon>Taphrinomycotina</taxon>
        <taxon>Schizosaccharomycetes</taxon>
        <taxon>Schizosaccharomycetales</taxon>
        <taxon>Schizosaccharomycetaceae</taxon>
        <taxon>Schizosaccharomyces</taxon>
    </lineage>
</organism>
<dbReference type="PANTHER" id="PTHR21575:SF13">
    <property type="entry name" value="UBP5-INTERACTING PROTEIN FTP105"/>
    <property type="match status" value="1"/>
</dbReference>
<reference evidence="1 2" key="1">
    <citation type="journal article" date="2011" name="Science">
        <title>Comparative functional genomics of the fission yeasts.</title>
        <authorList>
            <person name="Rhind N."/>
            <person name="Chen Z."/>
            <person name="Yassour M."/>
            <person name="Thompson D.A."/>
            <person name="Haas B.J."/>
            <person name="Habib N."/>
            <person name="Wapinski I."/>
            <person name="Roy S."/>
            <person name="Lin M.F."/>
            <person name="Heiman D.I."/>
            <person name="Young S.K."/>
            <person name="Furuya K."/>
            <person name="Guo Y."/>
            <person name="Pidoux A."/>
            <person name="Chen H.M."/>
            <person name="Robbertse B."/>
            <person name="Goldberg J.M."/>
            <person name="Aoki K."/>
            <person name="Bayne E.H."/>
            <person name="Berlin A.M."/>
            <person name="Desjardins C.A."/>
            <person name="Dobbs E."/>
            <person name="Dukaj L."/>
            <person name="Fan L."/>
            <person name="FitzGerald M.G."/>
            <person name="French C."/>
            <person name="Gujja S."/>
            <person name="Hansen K."/>
            <person name="Keifenheim D."/>
            <person name="Levin J.Z."/>
            <person name="Mosher R.A."/>
            <person name="Mueller C.A."/>
            <person name="Pfiffner J."/>
            <person name="Priest M."/>
            <person name="Russ C."/>
            <person name="Smialowska A."/>
            <person name="Swoboda P."/>
            <person name="Sykes S.M."/>
            <person name="Vaughn M."/>
            <person name="Vengrova S."/>
            <person name="Yoder R."/>
            <person name="Zeng Q."/>
            <person name="Allshire R."/>
            <person name="Baulcombe D."/>
            <person name="Birren B.W."/>
            <person name="Brown W."/>
            <person name="Ekwall K."/>
            <person name="Kellis M."/>
            <person name="Leatherwood J."/>
            <person name="Levin H."/>
            <person name="Margalit H."/>
            <person name="Martienssen R."/>
            <person name="Nieduszynski C.A."/>
            <person name="Spatafora J.W."/>
            <person name="Friedman N."/>
            <person name="Dalgaard J.Z."/>
            <person name="Baumann P."/>
            <person name="Niki H."/>
            <person name="Regev A."/>
            <person name="Nusbaum C."/>
        </authorList>
    </citation>
    <scope>NUCLEOTIDE SEQUENCE [LARGE SCALE GENOMIC DNA]</scope>
    <source>
        <strain evidence="2">OY26 / ATCC MYA-4695 / CBS 11777 / NBRC 106824 / NRRL Y48691</strain>
    </source>
</reference>
<accession>S9XIE2</accession>
<dbReference type="eggNOG" id="KOG2226">
    <property type="taxonomic scope" value="Eukaryota"/>
</dbReference>
<dbReference type="InterPro" id="IPR026705">
    <property type="entry name" value="Hid-1/Ecm30"/>
</dbReference>
<gene>
    <name evidence="1" type="ORF">SPOG_04566</name>
</gene>
<evidence type="ECO:0000313" key="2">
    <source>
        <dbReference type="Proteomes" id="UP000015464"/>
    </source>
</evidence>
<dbReference type="Proteomes" id="UP000015464">
    <property type="component" value="Unassembled WGS sequence"/>
</dbReference>
<keyword evidence="2" id="KW-1185">Reference proteome</keyword>
<dbReference type="HOGENOM" id="CLU_007392_0_0_1"/>
<dbReference type="EMBL" id="KE546988">
    <property type="protein sequence ID" value="EPY53431.1"/>
    <property type="molecule type" value="Genomic_DNA"/>
</dbReference>
<dbReference type="GeneID" id="25038879"/>
<dbReference type="OMA" id="LFIVHYL"/>
<dbReference type="STRING" id="653667.S9XIE2"/>
<sequence>MGGQESKLAFQRGITRLADDSDIPLDDEVWVSFWSIPESAAEVYSFLHPDLVRRIRDFQFENIEKLLLVLTSRLFALKNNKQFPNLESASATDALNCIRVLIRVIPLLNEKPDLQQWKQKFWWSLRKKKMTSTESSELDLASFTFEKDSAAEGRKSGSLIVNPLSSSILSSSDYPTHKGVASSESGESCYNSYVYEKTLMEELLNTLCHLLFCRGFTLPEESPEQFTYRIWDKGIGTQDPASKLPKEILSNRTEVLRLIMVLISDRLYQEEELSSHTLTYLTYFSNKQFSLIFLYSLINTAITLRSEKWKAAYSNLLHNDVNGPLSKLACQILLVFWDYTAPKVSLRYFLQRYNLPLDTRVENQYRTYFSRLHLQKDYEFLVESFYRLLNVQLPITSYLPLSQKPSINFPELVLLIWQAILYNNRFRAYLITSSYAADFLIAIQFYALRYRDEPKHSGLVRLCLFIVHYLSSEKVLCEKLNKVCVNSQALLTSLGFSIPSSISYAEFIIVSSFHIAAVKGSPHSSLSPLILLTLCNISPFLENLSFSTCTKLMHLFFSFSSPRFLVRNPRNHLLLEYLLQAFANILENKFQENPNFSYSILRLQHKFLSLWSLTLDSALDEERKSSFSLENTKNEEARADPSISKLENNTVNTNALDSDLKDFVLLSSANRTNSSSDLSNRFISFSVPPVLQDFFLHEPRVMSRKLRGKVPEGLSEAEIFKRCTSNPFGKDLEITPKSWVPTEGWFQSWHSKLELEAILETISQFTLPVFKKVNDESLSTDDAVKFLSESKLRNVLPRAPNFRYFIWTDFMNEWFQGFIWFCMLAFDEKGMLGSPTLFGDSKVHRNHGDMMKVLDSNSKTNTAEGAMKSIFDKLDGVYSQFSGSSSSANSKYQ</sequence>